<dbReference type="Pfam" id="PF23960">
    <property type="entry name" value="DUF7289"/>
    <property type="match status" value="1"/>
</dbReference>
<evidence type="ECO:0000313" key="4">
    <source>
        <dbReference type="Proteomes" id="UP000053157"/>
    </source>
</evidence>
<evidence type="ECO:0000313" key="3">
    <source>
        <dbReference type="EMBL" id="KTG12604.1"/>
    </source>
</evidence>
<dbReference type="EMBL" id="LOPV01000623">
    <property type="protein sequence ID" value="KTG12604.1"/>
    <property type="molecule type" value="Genomic_DNA"/>
</dbReference>
<keyword evidence="1" id="KW-1133">Transmembrane helix</keyword>
<organism evidence="3 4">
    <name type="scientific">Haloferax profundi</name>
    <dbReference type="NCBI Taxonomy" id="1544718"/>
    <lineage>
        <taxon>Archaea</taxon>
        <taxon>Methanobacteriati</taxon>
        <taxon>Methanobacteriota</taxon>
        <taxon>Stenosarchaea group</taxon>
        <taxon>Halobacteria</taxon>
        <taxon>Halobacteriales</taxon>
        <taxon>Haloferacaceae</taxon>
        <taxon>Haloferax</taxon>
    </lineage>
</organism>
<feature type="domain" description="DUF7308" evidence="2">
    <location>
        <begin position="278"/>
        <end position="481"/>
    </location>
</feature>
<dbReference type="Pfam" id="PF23985">
    <property type="entry name" value="DUF7308"/>
    <property type="match status" value="1"/>
</dbReference>
<dbReference type="InterPro" id="IPR055713">
    <property type="entry name" value="DUF7289"/>
</dbReference>
<gene>
    <name evidence="3" type="ORF">AUR66_03540</name>
</gene>
<sequence length="504" mass="54566">MSGRSRVPWLYRVVRDRSGQASPLAVVLILGITVLGTTAVVTLGGAALSETKQASSAARAEHSMTLFDSKVAITALGDSQSQSVELSGTQDGQYVVRDDTTRIVVTHKDFDGAGASEELYNETLGSVEYRTGDVTIAYEGGGVWRTQDNGTSMVSPPEFHYRDKTLTLPVIQVAGDGSSGQSPVADIVEEKQADRIYPNESSTYSITGDSYGNPVENGTVEVTIYSPHYRGWAQFFDDRTEGDMSLDHTNESVSVELEAIGGVIGAFRMPNEGNSIDVTGMSSNHTVSEYTLNLTADNHINNMHWSMYQDGPTQDIEFHVYSDDKCKGSGSFDGEIDISIYYSDASGTYQGWQKTDIDPTAPNAAVQVDCDTDPATLTVDFTNNSTKLEYGAISKTGNKNKWYFGDDIDSSSVRPSVTFDQHAADDGTTYTAGDGDEVTLYNLTNHYMALMAPSFKLSVTDGPGGSSRIDEGASSGDLDYEQADGGRYITFLHVTENRVRVEVR</sequence>
<proteinExistence type="predicted"/>
<feature type="transmembrane region" description="Helical" evidence="1">
    <location>
        <begin position="21"/>
        <end position="48"/>
    </location>
</feature>
<dbReference type="RefSeq" id="WP_058573508.1">
    <property type="nucleotide sequence ID" value="NZ_LOPV01000623.1"/>
</dbReference>
<evidence type="ECO:0000256" key="1">
    <source>
        <dbReference type="SAM" id="Phobius"/>
    </source>
</evidence>
<accession>A0A0W1RHC6</accession>
<reference evidence="3 4" key="1">
    <citation type="submission" date="2015-12" db="EMBL/GenBank/DDBJ databases">
        <title>Haloferax profundi sp. nov. isolated from the Discovery deep brine-seawater interface in the Red Sea.</title>
        <authorList>
            <person name="Zhang G."/>
            <person name="Stingl U."/>
            <person name="Rashid M."/>
        </authorList>
    </citation>
    <scope>NUCLEOTIDE SEQUENCE [LARGE SCALE GENOMIC DNA]</scope>
    <source>
        <strain evidence="3 4">SB29</strain>
    </source>
</reference>
<evidence type="ECO:0000259" key="2">
    <source>
        <dbReference type="Pfam" id="PF23985"/>
    </source>
</evidence>
<dbReference type="AlphaFoldDB" id="A0A0W1RHC6"/>
<comment type="caution">
    <text evidence="3">The sequence shown here is derived from an EMBL/GenBank/DDBJ whole genome shotgun (WGS) entry which is preliminary data.</text>
</comment>
<dbReference type="InterPro" id="IPR055732">
    <property type="entry name" value="DUF7308"/>
</dbReference>
<dbReference type="OrthoDB" id="148042at2157"/>
<name>A0A0W1RHC6_9EURY</name>
<keyword evidence="4" id="KW-1185">Reference proteome</keyword>
<protein>
    <recommendedName>
        <fullName evidence="2">DUF7308 domain-containing protein</fullName>
    </recommendedName>
</protein>
<dbReference type="Proteomes" id="UP000053157">
    <property type="component" value="Unassembled WGS sequence"/>
</dbReference>
<keyword evidence="1" id="KW-0812">Transmembrane</keyword>
<keyword evidence="1" id="KW-0472">Membrane</keyword>